<organism evidence="3 4">
    <name type="scientific">Nitrosomonas aestuarii</name>
    <dbReference type="NCBI Taxonomy" id="52441"/>
    <lineage>
        <taxon>Bacteria</taxon>
        <taxon>Pseudomonadati</taxon>
        <taxon>Pseudomonadota</taxon>
        <taxon>Betaproteobacteria</taxon>
        <taxon>Nitrosomonadales</taxon>
        <taxon>Nitrosomonadaceae</taxon>
        <taxon>Nitrosomonas</taxon>
    </lineage>
</organism>
<keyword evidence="1" id="KW-0488">Methylation</keyword>
<dbReference type="PANTHER" id="PTHR43531">
    <property type="entry name" value="PROTEIN ICFG"/>
    <property type="match status" value="1"/>
</dbReference>
<evidence type="ECO:0000256" key="1">
    <source>
        <dbReference type="ARBA" id="ARBA00022481"/>
    </source>
</evidence>
<dbReference type="AlphaFoldDB" id="A0A1I4EH90"/>
<evidence type="ECO:0000313" key="3">
    <source>
        <dbReference type="EMBL" id="SFL04589.1"/>
    </source>
</evidence>
<proteinExistence type="inferred from homology"/>
<sequence length="161" mass="18128">MPLFWKCETVMKRCVKRPAKLLQAIKIYLNAQKIKRPHLRKHLKVIVPSINNVTEIMSDITAISRQQCLGIKLINQAVTQMDGELQRNVTVVEKTVASAKFVEDQAHEVTSAISIFKVEKTAHNLNTAIAQPAPSKKKNSASIFVILDQQNWEDKKIVNSG</sequence>
<name>A0A1I4EH90_9PROT</name>
<dbReference type="Proteomes" id="UP000199533">
    <property type="component" value="Unassembled WGS sequence"/>
</dbReference>
<gene>
    <name evidence="3" type="ORF">SAMN05216302_102820</name>
</gene>
<evidence type="ECO:0000313" key="4">
    <source>
        <dbReference type="Proteomes" id="UP000199533"/>
    </source>
</evidence>
<comment type="similarity">
    <text evidence="2">Belongs to the methyl-accepting chemotaxis (MCP) protein family.</text>
</comment>
<dbReference type="GO" id="GO:0006935">
    <property type="term" value="P:chemotaxis"/>
    <property type="evidence" value="ECO:0007669"/>
    <property type="project" value="TreeGrafter"/>
</dbReference>
<reference evidence="4" key="1">
    <citation type="submission" date="2016-10" db="EMBL/GenBank/DDBJ databases">
        <authorList>
            <person name="Varghese N."/>
            <person name="Submissions S."/>
        </authorList>
    </citation>
    <scope>NUCLEOTIDE SEQUENCE [LARGE SCALE GENOMIC DNA]</scope>
    <source>
        <strain evidence="4">Nm69</strain>
    </source>
</reference>
<dbReference type="GO" id="GO:0004888">
    <property type="term" value="F:transmembrane signaling receptor activity"/>
    <property type="evidence" value="ECO:0007669"/>
    <property type="project" value="TreeGrafter"/>
</dbReference>
<accession>A0A1I4EH90</accession>
<evidence type="ECO:0000256" key="2">
    <source>
        <dbReference type="ARBA" id="ARBA00029447"/>
    </source>
</evidence>
<dbReference type="PANTHER" id="PTHR43531:SF14">
    <property type="entry name" value="METHYL-ACCEPTING CHEMOTAXIS PROTEIN I-RELATED"/>
    <property type="match status" value="1"/>
</dbReference>
<dbReference type="InterPro" id="IPR051310">
    <property type="entry name" value="MCP_chemotaxis"/>
</dbReference>
<dbReference type="SUPFAM" id="SSF58104">
    <property type="entry name" value="Methyl-accepting chemotaxis protein (MCP) signaling domain"/>
    <property type="match status" value="1"/>
</dbReference>
<dbReference type="OrthoDB" id="9813966at2"/>
<dbReference type="Gene3D" id="1.10.287.950">
    <property type="entry name" value="Methyl-accepting chemotaxis protein"/>
    <property type="match status" value="1"/>
</dbReference>
<dbReference type="EMBL" id="FOSP01000028">
    <property type="protein sequence ID" value="SFL04589.1"/>
    <property type="molecule type" value="Genomic_DNA"/>
</dbReference>
<protein>
    <submittedName>
        <fullName evidence="3">Methyl-accepting chemotaxis protein</fullName>
    </submittedName>
</protein>
<dbReference type="STRING" id="52441.SAMN05216302_102820"/>
<keyword evidence="4" id="KW-1185">Reference proteome</keyword>
<dbReference type="GO" id="GO:0005886">
    <property type="term" value="C:plasma membrane"/>
    <property type="evidence" value="ECO:0007669"/>
    <property type="project" value="TreeGrafter"/>
</dbReference>